<evidence type="ECO:0000313" key="2">
    <source>
        <dbReference type="Proteomes" id="UP000202279"/>
    </source>
</evidence>
<organism evidence="1 2">
    <name type="scientific">Gordonia phage BritBrat</name>
    <dbReference type="NCBI Taxonomy" id="1838064"/>
    <lineage>
        <taxon>Viruses</taxon>
        <taxon>Duplodnaviria</taxon>
        <taxon>Heunggongvirae</taxon>
        <taxon>Uroviricota</taxon>
        <taxon>Caudoviricetes</taxon>
        <taxon>Britbratvirus</taxon>
        <taxon>Britbratvirus britbrat</taxon>
    </lineage>
</organism>
<sequence>MTCTECGRSAVARNLCGTCYSRISTRQKAYGRWESRYVPAEPVRGHLHALRAAGVDNKTLRQAGVHPTAITYLLYGRGGKPPSRSVLRATADKILSIPVPRDQFEYTNAAVSVVAVGTARRLRALVAYGYPQRDLCARIGQSTGWCSDVVTGRSERVTASSARAVADLFRQLQMVPGTDRNARRRAKAKGWLPPLAWDEDRIDDPLYEPEVVQTPRTPEDDFTDFEYLISSGVGVEAACARLGLAPNSLKRKYERHGRRVPGALVPVAWRQRTVAS</sequence>
<dbReference type="Proteomes" id="UP000202279">
    <property type="component" value="Segment"/>
</dbReference>
<dbReference type="EMBL" id="KU998233">
    <property type="protein sequence ID" value="ANA85268.1"/>
    <property type="molecule type" value="Genomic_DNA"/>
</dbReference>
<keyword evidence="2" id="KW-1185">Reference proteome</keyword>
<name>A0A166Y055_9CAUD</name>
<accession>A0A166Y055</accession>
<reference evidence="2" key="1">
    <citation type="submission" date="2016-03" db="EMBL/GenBank/DDBJ databases">
        <authorList>
            <person name="Ploux O."/>
        </authorList>
    </citation>
    <scope>NUCLEOTIDE SEQUENCE [LARGE SCALE GENOMIC DNA]</scope>
</reference>
<dbReference type="OrthoDB" id="18862at10239"/>
<evidence type="ECO:0000313" key="1">
    <source>
        <dbReference type="EMBL" id="ANA85268.1"/>
    </source>
</evidence>
<protein>
    <submittedName>
        <fullName evidence="1">HTH DNA binding domain protein</fullName>
    </submittedName>
</protein>
<gene>
    <name evidence="1" type="primary">65</name>
    <name evidence="1" type="ORF">PBI_BRITBRAT_65</name>
</gene>
<dbReference type="KEGG" id="vg:28802905"/>
<dbReference type="GeneID" id="28802905"/>
<dbReference type="RefSeq" id="YP_009276592.1">
    <property type="nucleotide sequence ID" value="NC_030942.1"/>
</dbReference>
<proteinExistence type="predicted"/>